<dbReference type="EC" id="2.7.1.21" evidence="2"/>
<keyword evidence="16" id="KW-1185">Reference proteome</keyword>
<keyword evidence="10" id="KW-0238">DNA-binding</keyword>
<feature type="region of interest" description="Disordered" evidence="13">
    <location>
        <begin position="1600"/>
        <end position="1656"/>
    </location>
</feature>
<evidence type="ECO:0000259" key="14">
    <source>
        <dbReference type="PROSITE" id="PS51253"/>
    </source>
</evidence>
<dbReference type="InterPro" id="IPR001267">
    <property type="entry name" value="Thymidine_kinase"/>
</dbReference>
<dbReference type="SUPFAM" id="SSF52540">
    <property type="entry name" value="P-loop containing nucleoside triphosphate hydrolases"/>
    <property type="match status" value="1"/>
</dbReference>
<dbReference type="EMBL" id="JASMQC010000011">
    <property type="protein sequence ID" value="KAK1941776.1"/>
    <property type="molecule type" value="Genomic_DNA"/>
</dbReference>
<keyword evidence="9" id="KW-0067">ATP-binding</keyword>
<feature type="compositionally biased region" description="Acidic residues" evidence="13">
    <location>
        <begin position="822"/>
        <end position="831"/>
    </location>
</feature>
<feature type="compositionally biased region" description="Low complexity" evidence="13">
    <location>
        <begin position="963"/>
        <end position="980"/>
    </location>
</feature>
<feature type="compositionally biased region" description="Acidic residues" evidence="13">
    <location>
        <begin position="922"/>
        <end position="932"/>
    </location>
</feature>
<feature type="region of interest" description="Disordered" evidence="13">
    <location>
        <begin position="1416"/>
        <end position="1474"/>
    </location>
</feature>
<keyword evidence="12" id="KW-0175">Coiled coil</keyword>
<dbReference type="GO" id="GO:0046872">
    <property type="term" value="F:metal ion binding"/>
    <property type="evidence" value="ECO:0007669"/>
    <property type="project" value="UniProtKB-KW"/>
</dbReference>
<dbReference type="GO" id="GO:0005524">
    <property type="term" value="F:ATP binding"/>
    <property type="evidence" value="ECO:0007669"/>
    <property type="project" value="UniProtKB-KW"/>
</dbReference>
<dbReference type="GO" id="GO:0071897">
    <property type="term" value="P:DNA biosynthetic process"/>
    <property type="evidence" value="ECO:0007669"/>
    <property type="project" value="UniProtKB-KW"/>
</dbReference>
<dbReference type="GO" id="GO:0004797">
    <property type="term" value="F:thymidine kinase activity"/>
    <property type="evidence" value="ECO:0007669"/>
    <property type="project" value="UniProtKB-EC"/>
</dbReference>
<dbReference type="SUPFAM" id="SSF46689">
    <property type="entry name" value="Homeodomain-like"/>
    <property type="match status" value="1"/>
</dbReference>
<evidence type="ECO:0000256" key="9">
    <source>
        <dbReference type="ARBA" id="ARBA00022840"/>
    </source>
</evidence>
<feature type="compositionally biased region" description="Polar residues" evidence="13">
    <location>
        <begin position="981"/>
        <end position="990"/>
    </location>
</feature>
<dbReference type="InterPro" id="IPR009057">
    <property type="entry name" value="Homeodomain-like_sf"/>
</dbReference>
<feature type="region of interest" description="Disordered" evidence="13">
    <location>
        <begin position="705"/>
        <end position="738"/>
    </location>
</feature>
<evidence type="ECO:0000256" key="10">
    <source>
        <dbReference type="ARBA" id="ARBA00023125"/>
    </source>
</evidence>
<evidence type="ECO:0000256" key="6">
    <source>
        <dbReference type="ARBA" id="ARBA00022741"/>
    </source>
</evidence>
<dbReference type="InterPro" id="IPR006600">
    <property type="entry name" value="HTH_CenpB_DNA-bd_dom"/>
</dbReference>
<evidence type="ECO:0000256" key="7">
    <source>
        <dbReference type="ARBA" id="ARBA00022777"/>
    </source>
</evidence>
<dbReference type="Pfam" id="PF03221">
    <property type="entry name" value="HTH_Tnp_Tc5"/>
    <property type="match status" value="1"/>
</dbReference>
<evidence type="ECO:0000256" key="8">
    <source>
        <dbReference type="ARBA" id="ARBA00022833"/>
    </source>
</evidence>
<evidence type="ECO:0000256" key="4">
    <source>
        <dbReference type="ARBA" id="ARBA00022679"/>
    </source>
</evidence>
<feature type="region of interest" description="Disordered" evidence="13">
    <location>
        <begin position="773"/>
        <end position="939"/>
    </location>
</feature>
<dbReference type="GO" id="GO:0003677">
    <property type="term" value="F:DNA binding"/>
    <property type="evidence" value="ECO:0007669"/>
    <property type="project" value="UniProtKB-KW"/>
</dbReference>
<keyword evidence="8" id="KW-0862">Zinc</keyword>
<keyword evidence="4" id="KW-0808">Transferase</keyword>
<evidence type="ECO:0000256" key="5">
    <source>
        <dbReference type="ARBA" id="ARBA00022723"/>
    </source>
</evidence>
<evidence type="ECO:0000313" key="15">
    <source>
        <dbReference type="EMBL" id="KAK1941776.1"/>
    </source>
</evidence>
<gene>
    <name evidence="15" type="ORF">P3T76_006840</name>
</gene>
<feature type="compositionally biased region" description="Basic and acidic residues" evidence="13">
    <location>
        <begin position="1465"/>
        <end position="1474"/>
    </location>
</feature>
<keyword evidence="3" id="KW-0237">DNA synthesis</keyword>
<feature type="region of interest" description="Disordered" evidence="13">
    <location>
        <begin position="655"/>
        <end position="693"/>
    </location>
</feature>
<feature type="region of interest" description="Disordered" evidence="13">
    <location>
        <begin position="961"/>
        <end position="997"/>
    </location>
</feature>
<dbReference type="PANTHER" id="PTHR33324:SF2">
    <property type="entry name" value="MYB_SANT-LIKE DNA-BINDING DOMAIN-CONTAINING PROTEIN"/>
    <property type="match status" value="1"/>
</dbReference>
<reference evidence="15" key="1">
    <citation type="submission" date="2023-08" db="EMBL/GenBank/DDBJ databases">
        <title>Reference Genome Resource for the Citrus Pathogen Phytophthora citrophthora.</title>
        <authorList>
            <person name="Moller H."/>
            <person name="Coetzee B."/>
            <person name="Rose L.J."/>
            <person name="Van Niekerk J.M."/>
        </authorList>
    </citation>
    <scope>NUCLEOTIDE SEQUENCE</scope>
    <source>
        <strain evidence="15">STE-U-9442</strain>
    </source>
</reference>
<comment type="catalytic activity">
    <reaction evidence="11">
        <text>thymidine + ATP = dTMP + ADP + H(+)</text>
        <dbReference type="Rhea" id="RHEA:19129"/>
        <dbReference type="ChEBI" id="CHEBI:15378"/>
        <dbReference type="ChEBI" id="CHEBI:17748"/>
        <dbReference type="ChEBI" id="CHEBI:30616"/>
        <dbReference type="ChEBI" id="CHEBI:63528"/>
        <dbReference type="ChEBI" id="CHEBI:456216"/>
        <dbReference type="EC" id="2.7.1.21"/>
    </reaction>
</comment>
<comment type="caution">
    <text evidence="15">The sequence shown here is derived from an EMBL/GenBank/DDBJ whole genome shotgun (WGS) entry which is preliminary data.</text>
</comment>
<dbReference type="FunFam" id="3.40.50.300:FF:000948">
    <property type="entry name" value="Thymidine kinase"/>
    <property type="match status" value="1"/>
</dbReference>
<evidence type="ECO:0000256" key="1">
    <source>
        <dbReference type="ARBA" id="ARBA00007587"/>
    </source>
</evidence>
<feature type="compositionally biased region" description="Polar residues" evidence="13">
    <location>
        <begin position="658"/>
        <end position="685"/>
    </location>
</feature>
<evidence type="ECO:0000256" key="12">
    <source>
        <dbReference type="SAM" id="Coils"/>
    </source>
</evidence>
<dbReference type="Gene3D" id="3.30.60.20">
    <property type="match status" value="1"/>
</dbReference>
<keyword evidence="5" id="KW-0479">Metal-binding</keyword>
<sequence>MHNIMPLKWELDGVDGGFSSMELLLQWLAIPRNMERWVNSKKTMDGSRAELITEIVDIFKSRGIKRSRSGIIGKLWTFEHQVGEAYQWLKQRGMDPFDISEEMEQKVATIYVLVQWLLDDGNAGKWFEAGLKRNGSRKQLNREICFLLLKCGITYRTCASIETKIMNLMRRWDRDAVDGRVSSLDVLLEWLAIPGNTWRWYKATKARDNSQLKLCDEVCELLLSRGINRTIRSIKWDTDGINGSPSSLDLILRWLAAPGNAARWLQSTRTLGERMRISKEIHKLFLGHGIEHRTRKSIYRNAGRWHEAVRKADGSRWELAVEIYDLLLIHGIPYRSRESVEAKLRLLEEQFDKAENWLIKKGFDHYQDSAAVESLVVQLCPAYATIEPALRNSQFPGHRPDANMKIDIRFKPATQTRPVPSLSGSKRVRNERPLQPEVDIRNSKRVLVLEANREERQEFFKLELQVKRDEALLVRARARKELLDMGLPDNESGLEDHNYLGFHPLKTDHKLQSVLERGSSFATIMARNNKAANKRRATQTWDRDPARPGAISPLEVLMMWLTVPGNAERWRRQNRKELLNEIVQNLHTQGIHDREPSDVQYKIRIMEHSFGSATAYLSQNKLVDAFQRGETDHKTNVQVAKLCPQYRQLLQVFGKPPKNSQVDTNGAANGATGSDKNNETGSAAGSKNAAGEWKKGLEENGRAIAETKQTNGGEKKEIVAGKANAKQPNGAKTDEKGATGIAGTLTNLPEQSVVDATANVIVDVAIGAAQANVKDEETGKDQAVSEDVADEDHSDDDAGKQSGAVIQEEKEAETAQASSSSESEDENSEEEEKPRTRVAVKTGVRSPFKTKPKESESEDSSSSEEDKNEDKDESDSESEQEETDEEDRIPLAQADEVEPTPTGDEEEQSVDDAETAKAEESSSSEEEAELEEEPRAKLECELQAKQVQLAMERSLARKKLLVPSPATTSPAAPKASLAASDTSQAAPKSTVTKRKSSAEELLLVKRARTEEEVAANTKEVMEIERKALLKRVDDEEQQRHEMHELERAKLKCELESKQIQLLFEKAAARKKLDQLGLIIGPMFSGKSTELIRRIHRYQHAKLECLVVKYLFDTRHSEEYVDCCATGESVLDCVMLSTHDKVFVEAMPVQALSEVRPFLDDCDVIGIDEGQFYPDLVEFCQEAANMGKVVVVAALDATFERKAFENVVELIPTAEKVVKLNAICSSCGQDAAFTRRLVADTTLELIGGSEIRRNLSYREKLAIIEKKESEPSWTQCNLALWAKEAFRLESKPTQATISNLLRDKHKLLNAAVPLEYRSARRVKHPELDQEMLKWVHQELQSGQSVTRTAIQNKAVELAQELQLPSDVSFSRGWVTSFMNRHQLNTSKKNGVVVGQDISRMQEQAQLVQTQESQVQVQENQVQTQEEDVEEADNSLEVEEEPAEVDQDSREQFSTVEVEDQSRKRKREDAWQSREEGRATGESLLDWIAVPGSYSRWWLLKTDEEKEPLCDEINLFLRSHGLRGMNSFDIRQQMTTFVTTFQAAHTWLNQSKVEYPMNVTDMTLEQKGIKNHVLQMCPHYEKLVLVLAAYVNYDNSSTSTEAQAATIETTPPLNGSSTPVVQAPDTPVAVESPPKRKESEPESTESTTTDTAEDETKAQKRRLFELECARLQSEIETRNVQLVLEKTLARKKLQDAGISPEEVDRIFPL</sequence>
<feature type="domain" description="HTH CENPB-type" evidence="14">
    <location>
        <begin position="1314"/>
        <end position="1386"/>
    </location>
</feature>
<dbReference type="Proteomes" id="UP001259832">
    <property type="component" value="Unassembled WGS sequence"/>
</dbReference>
<dbReference type="Gene3D" id="3.40.50.300">
    <property type="entry name" value="P-loop containing nucleotide triphosphate hydrolases"/>
    <property type="match status" value="1"/>
</dbReference>
<evidence type="ECO:0000256" key="11">
    <source>
        <dbReference type="ARBA" id="ARBA00048254"/>
    </source>
</evidence>
<feature type="compositionally biased region" description="Acidic residues" evidence="13">
    <location>
        <begin position="895"/>
        <end position="913"/>
    </location>
</feature>
<proteinExistence type="inferred from homology"/>
<feature type="compositionally biased region" description="Acidic residues" evidence="13">
    <location>
        <begin position="1423"/>
        <end position="1444"/>
    </location>
</feature>
<evidence type="ECO:0000313" key="16">
    <source>
        <dbReference type="Proteomes" id="UP001259832"/>
    </source>
</evidence>
<keyword evidence="7 15" id="KW-0418">Kinase</keyword>
<evidence type="ECO:0000256" key="3">
    <source>
        <dbReference type="ARBA" id="ARBA00022634"/>
    </source>
</evidence>
<dbReference type="SMART" id="SM00674">
    <property type="entry name" value="CENPB"/>
    <property type="match status" value="1"/>
</dbReference>
<dbReference type="PROSITE" id="PS51253">
    <property type="entry name" value="HTH_CENPB"/>
    <property type="match status" value="1"/>
</dbReference>
<dbReference type="Gene3D" id="1.10.10.60">
    <property type="entry name" value="Homeodomain-like"/>
    <property type="match status" value="2"/>
</dbReference>
<organism evidence="15 16">
    <name type="scientific">Phytophthora citrophthora</name>
    <dbReference type="NCBI Taxonomy" id="4793"/>
    <lineage>
        <taxon>Eukaryota</taxon>
        <taxon>Sar</taxon>
        <taxon>Stramenopiles</taxon>
        <taxon>Oomycota</taxon>
        <taxon>Peronosporomycetes</taxon>
        <taxon>Peronosporales</taxon>
        <taxon>Peronosporaceae</taxon>
        <taxon>Phytophthora</taxon>
    </lineage>
</organism>
<comment type="similarity">
    <text evidence="1">Belongs to the thymidine kinase family.</text>
</comment>
<dbReference type="Pfam" id="PF00265">
    <property type="entry name" value="TK"/>
    <property type="match status" value="1"/>
</dbReference>
<protein>
    <recommendedName>
        <fullName evidence="2">thymidine kinase</fullName>
        <ecNumber evidence="2">2.7.1.21</ecNumber>
    </recommendedName>
</protein>
<name>A0AAD9GPN2_9STRA</name>
<feature type="compositionally biased region" description="Polar residues" evidence="13">
    <location>
        <begin position="1600"/>
        <end position="1618"/>
    </location>
</feature>
<dbReference type="PANTHER" id="PTHR33324">
    <property type="entry name" value="EXPRESSED PROTEIN"/>
    <property type="match status" value="1"/>
</dbReference>
<evidence type="ECO:0000256" key="2">
    <source>
        <dbReference type="ARBA" id="ARBA00012118"/>
    </source>
</evidence>
<keyword evidence="6" id="KW-0547">Nucleotide-binding</keyword>
<dbReference type="InterPro" id="IPR027417">
    <property type="entry name" value="P-loop_NTPase"/>
</dbReference>
<feature type="coiled-coil region" evidence="12">
    <location>
        <begin position="1006"/>
        <end position="1060"/>
    </location>
</feature>
<evidence type="ECO:0000256" key="13">
    <source>
        <dbReference type="SAM" id="MobiDB-lite"/>
    </source>
</evidence>
<feature type="compositionally biased region" description="Acidic residues" evidence="13">
    <location>
        <begin position="871"/>
        <end position="887"/>
    </location>
</feature>
<accession>A0AAD9GPN2</accession>